<name>A0A1X4GIU9_9CYAN</name>
<dbReference type="PANTHER" id="PTHR12526:SF510">
    <property type="entry name" value="D-INOSITOL 3-PHOSPHATE GLYCOSYLTRANSFERASE"/>
    <property type="match status" value="1"/>
</dbReference>
<reference evidence="4" key="1">
    <citation type="submission" date="2017-04" db="EMBL/GenBank/DDBJ databases">
        <authorList>
            <person name="Abreu V.A."/>
            <person name="Popin R.V."/>
            <person name="Rigonato J."/>
            <person name="Andreote A.P."/>
            <person name="Schaker P.C."/>
            <person name="Hoff-Risseti C."/>
            <person name="Alvarenga D.O."/>
            <person name="Varani A.M."/>
            <person name="Fiore M.F."/>
        </authorList>
    </citation>
    <scope>NUCLEOTIDE SEQUENCE [LARGE SCALE GENOMIC DNA]</scope>
    <source>
        <strain evidence="4">CENA303</strain>
    </source>
</reference>
<comment type="caution">
    <text evidence="3">The sequence shown here is derived from an EMBL/GenBank/DDBJ whole genome shotgun (WGS) entry which is preliminary data.</text>
</comment>
<dbReference type="AlphaFoldDB" id="A0A1X4GIU9"/>
<keyword evidence="2" id="KW-0808">Transferase</keyword>
<evidence type="ECO:0008006" key="5">
    <source>
        <dbReference type="Google" id="ProtNLM"/>
    </source>
</evidence>
<dbReference type="Proteomes" id="UP000192997">
    <property type="component" value="Unassembled WGS sequence"/>
</dbReference>
<proteinExistence type="predicted"/>
<dbReference type="GO" id="GO:0016757">
    <property type="term" value="F:glycosyltransferase activity"/>
    <property type="evidence" value="ECO:0007669"/>
    <property type="project" value="UniProtKB-KW"/>
</dbReference>
<evidence type="ECO:0000313" key="4">
    <source>
        <dbReference type="Proteomes" id="UP000192997"/>
    </source>
</evidence>
<organism evidence="3 4">
    <name type="scientific">Cylindrospermopsis raciborskii CENA303</name>
    <dbReference type="NCBI Taxonomy" id="1170769"/>
    <lineage>
        <taxon>Bacteria</taxon>
        <taxon>Bacillati</taxon>
        <taxon>Cyanobacteriota</taxon>
        <taxon>Cyanophyceae</taxon>
        <taxon>Nostocales</taxon>
        <taxon>Aphanizomenonaceae</taxon>
        <taxon>Cylindrospermopsis</taxon>
    </lineage>
</organism>
<dbReference type="EMBL" id="NBYN01000004">
    <property type="protein sequence ID" value="OSO97094.1"/>
    <property type="molecule type" value="Genomic_DNA"/>
</dbReference>
<dbReference type="SUPFAM" id="SSF53756">
    <property type="entry name" value="UDP-Glycosyltransferase/glycogen phosphorylase"/>
    <property type="match status" value="1"/>
</dbReference>
<evidence type="ECO:0000313" key="3">
    <source>
        <dbReference type="EMBL" id="OSO97094.1"/>
    </source>
</evidence>
<evidence type="ECO:0000256" key="1">
    <source>
        <dbReference type="ARBA" id="ARBA00022676"/>
    </source>
</evidence>
<gene>
    <name evidence="3" type="ORF">B7O87_01040</name>
</gene>
<dbReference type="Gene3D" id="3.40.50.2000">
    <property type="entry name" value="Glycogen Phosphorylase B"/>
    <property type="match status" value="2"/>
</dbReference>
<protein>
    <recommendedName>
        <fullName evidence="5">Glycosyl transferase family 1</fullName>
    </recommendedName>
</protein>
<evidence type="ECO:0000256" key="2">
    <source>
        <dbReference type="ARBA" id="ARBA00022679"/>
    </source>
</evidence>
<dbReference type="CDD" id="cd03801">
    <property type="entry name" value="GT4_PimA-like"/>
    <property type="match status" value="1"/>
</dbReference>
<accession>A0A1X4GIU9</accession>
<dbReference type="Pfam" id="PF13692">
    <property type="entry name" value="Glyco_trans_1_4"/>
    <property type="match status" value="1"/>
</dbReference>
<sequence length="360" mass="41285">MKILMLTLYENLGASSRLRFFQYVPWLERCGIQVTISSLLSNEYIRHLQDGGKNKLEVLKGYFSRLKIIPSLEKYDILWIEKECYRWLPAWFERILVLNRIPYVLDYDDAVFHNYDQHPNFLIRYLLANKHPQLMRSSALVIAGNYYLADFARKAGAKNIETIPTAIDLNRYQSYPSPSVKSQLPCIGWIGQRSTASYLHPFAPLFKRLLAEGKSQFLAIGINTQQLGIPMESVPWSEETEVEQISRINIGIMPLDNSPFIHGKCGYKLIQYMACGLPVVASPVGVNTKIIEHGVNGFLAGTLMEWETALERLLSDPDLSFRMGQAGRQKVEREYCVQVTAPRLIESLRNVMYSRHDSDK</sequence>
<keyword evidence="1" id="KW-0328">Glycosyltransferase</keyword>
<dbReference type="PANTHER" id="PTHR12526">
    <property type="entry name" value="GLYCOSYLTRANSFERASE"/>
    <property type="match status" value="1"/>
</dbReference>